<evidence type="ECO:0000313" key="4">
    <source>
        <dbReference type="Proteomes" id="UP000316008"/>
    </source>
</evidence>
<dbReference type="EMBL" id="VLPL01000003">
    <property type="protein sequence ID" value="TSJ45585.1"/>
    <property type="molecule type" value="Genomic_DNA"/>
</dbReference>
<dbReference type="SUPFAM" id="SSF55347">
    <property type="entry name" value="Glyceraldehyde-3-phosphate dehydrogenase-like, C-terminal domain"/>
    <property type="match status" value="1"/>
</dbReference>
<name>A0A556N0H9_9FLAO</name>
<feature type="domain" description="Gfo/Idh/MocA-like oxidoreductase N-terminal" evidence="1">
    <location>
        <begin position="9"/>
        <end position="112"/>
    </location>
</feature>
<dbReference type="AlphaFoldDB" id="A0A556N0H9"/>
<dbReference type="RefSeq" id="WP_144332541.1">
    <property type="nucleotide sequence ID" value="NZ_VLPL01000003.1"/>
</dbReference>
<reference evidence="3 4" key="1">
    <citation type="submission" date="2019-07" db="EMBL/GenBank/DDBJ databases">
        <authorList>
            <person name="Huq M.A."/>
        </authorList>
    </citation>
    <scope>NUCLEOTIDE SEQUENCE [LARGE SCALE GENOMIC DNA]</scope>
    <source>
        <strain evidence="3 4">MAH-3</strain>
    </source>
</reference>
<dbReference type="InterPro" id="IPR055170">
    <property type="entry name" value="GFO_IDH_MocA-like_dom"/>
</dbReference>
<evidence type="ECO:0000259" key="2">
    <source>
        <dbReference type="Pfam" id="PF22725"/>
    </source>
</evidence>
<dbReference type="Pfam" id="PF22725">
    <property type="entry name" value="GFO_IDH_MocA_C3"/>
    <property type="match status" value="1"/>
</dbReference>
<evidence type="ECO:0000313" key="3">
    <source>
        <dbReference type="EMBL" id="TSJ45585.1"/>
    </source>
</evidence>
<dbReference type="Proteomes" id="UP000316008">
    <property type="component" value="Unassembled WGS sequence"/>
</dbReference>
<proteinExistence type="predicted"/>
<dbReference type="PANTHER" id="PTHR43249">
    <property type="entry name" value="UDP-N-ACETYL-2-AMINO-2-DEOXY-D-GLUCURONATE OXIDASE"/>
    <property type="match status" value="1"/>
</dbReference>
<dbReference type="GO" id="GO:0000166">
    <property type="term" value="F:nucleotide binding"/>
    <property type="evidence" value="ECO:0007669"/>
    <property type="project" value="InterPro"/>
</dbReference>
<dbReference type="InterPro" id="IPR052515">
    <property type="entry name" value="Gfo/Idh/MocA_Oxidoreductase"/>
</dbReference>
<feature type="domain" description="GFO/IDH/MocA-like oxidoreductase" evidence="2">
    <location>
        <begin position="137"/>
        <end position="259"/>
    </location>
</feature>
<dbReference type="Gene3D" id="3.40.50.720">
    <property type="entry name" value="NAD(P)-binding Rossmann-like Domain"/>
    <property type="match status" value="1"/>
</dbReference>
<dbReference type="InterPro" id="IPR000683">
    <property type="entry name" value="Gfo/Idh/MocA-like_OxRdtase_N"/>
</dbReference>
<protein>
    <submittedName>
        <fullName evidence="3">Gfo/Idh/MocA family oxidoreductase</fullName>
    </submittedName>
</protein>
<keyword evidence="4" id="KW-1185">Reference proteome</keyword>
<comment type="caution">
    <text evidence="3">The sequence shown here is derived from an EMBL/GenBank/DDBJ whole genome shotgun (WGS) entry which is preliminary data.</text>
</comment>
<evidence type="ECO:0000259" key="1">
    <source>
        <dbReference type="Pfam" id="PF01408"/>
    </source>
</evidence>
<sequence length="346" mass="38693">MIPENQKVKFAILGAGHIGKRHAEMVRRDPEAELVAMVDVRSMEACAATDFNVPFFVTLDELLASGIEFDVLNVCTPNGLHAEQALAGLENKKHVVVEKPMGLTKDQCEKVIFKSLQQSKHVFCVMQNRYSPPSEWIKNLIESGTLGDIFMVQLNCYWNRDERYYKAGGWKGTKDLDGGTLFTQFSHFIDIMYWLFGDIDHIQGKFADFTHKDSTDFEDSGFVSFDFVNGGMGCINYSTAVADRNLESSMTIIGRNGSVKIGGQYMNEVEVCNIPGYEMPELAPTNPGNDYGAYKGSAANHHYVITNVIDTLKGRTSATTNALEGLKVVEIIERIYKVRNEQLNLQ</sequence>
<gene>
    <name evidence="3" type="ORF">FO442_07470</name>
</gene>
<organism evidence="3 4">
    <name type="scientific">Fluviicola chungangensis</name>
    <dbReference type="NCBI Taxonomy" id="2597671"/>
    <lineage>
        <taxon>Bacteria</taxon>
        <taxon>Pseudomonadati</taxon>
        <taxon>Bacteroidota</taxon>
        <taxon>Flavobacteriia</taxon>
        <taxon>Flavobacteriales</taxon>
        <taxon>Crocinitomicaceae</taxon>
        <taxon>Fluviicola</taxon>
    </lineage>
</organism>
<dbReference type="InterPro" id="IPR036291">
    <property type="entry name" value="NAD(P)-bd_dom_sf"/>
</dbReference>
<dbReference type="PANTHER" id="PTHR43249:SF1">
    <property type="entry name" value="D-GLUCOSIDE 3-DEHYDROGENASE"/>
    <property type="match status" value="1"/>
</dbReference>
<dbReference type="Gene3D" id="3.30.360.10">
    <property type="entry name" value="Dihydrodipicolinate Reductase, domain 2"/>
    <property type="match status" value="1"/>
</dbReference>
<accession>A0A556N0H9</accession>
<dbReference type="OrthoDB" id="9815825at2"/>
<dbReference type="SUPFAM" id="SSF51735">
    <property type="entry name" value="NAD(P)-binding Rossmann-fold domains"/>
    <property type="match status" value="1"/>
</dbReference>
<dbReference type="Pfam" id="PF01408">
    <property type="entry name" value="GFO_IDH_MocA"/>
    <property type="match status" value="1"/>
</dbReference>